<dbReference type="InterPro" id="IPR029016">
    <property type="entry name" value="GAF-like_dom_sf"/>
</dbReference>
<evidence type="ECO:0000259" key="8">
    <source>
        <dbReference type="SMART" id="SM00065"/>
    </source>
</evidence>
<protein>
    <recommendedName>
        <fullName evidence="2">histidine kinase</fullName>
        <ecNumber evidence="2">2.7.13.3</ecNumber>
    </recommendedName>
</protein>
<dbReference type="Gene3D" id="3.30.565.10">
    <property type="entry name" value="Histidine kinase-like ATPase, C-terminal domain"/>
    <property type="match status" value="1"/>
</dbReference>
<dbReference type="SUPFAM" id="SSF55874">
    <property type="entry name" value="ATPase domain of HSP90 chaperone/DNA topoisomerase II/histidine kinase"/>
    <property type="match status" value="1"/>
</dbReference>
<dbReference type="EMBL" id="FOJU01000004">
    <property type="protein sequence ID" value="SFB04029.1"/>
    <property type="molecule type" value="Genomic_DNA"/>
</dbReference>
<keyword evidence="11" id="KW-1185">Reference proteome</keyword>
<keyword evidence="6 10" id="KW-0418">Kinase</keyword>
<feature type="domain" description="GAF" evidence="8">
    <location>
        <begin position="37"/>
        <end position="180"/>
    </location>
</feature>
<dbReference type="Gene3D" id="3.30.450.40">
    <property type="match status" value="1"/>
</dbReference>
<dbReference type="EC" id="2.7.13.3" evidence="2"/>
<proteinExistence type="predicted"/>
<evidence type="ECO:0000256" key="6">
    <source>
        <dbReference type="ARBA" id="ARBA00022777"/>
    </source>
</evidence>
<keyword evidence="4" id="KW-0808">Transferase</keyword>
<evidence type="ECO:0000256" key="2">
    <source>
        <dbReference type="ARBA" id="ARBA00012438"/>
    </source>
</evidence>
<dbReference type="AlphaFoldDB" id="A0A1I0XSB4"/>
<evidence type="ECO:0000256" key="3">
    <source>
        <dbReference type="ARBA" id="ARBA00022553"/>
    </source>
</evidence>
<feature type="domain" description="Signal transduction histidine kinase HWE region" evidence="9">
    <location>
        <begin position="185"/>
        <end position="273"/>
    </location>
</feature>
<evidence type="ECO:0000313" key="10">
    <source>
        <dbReference type="EMBL" id="SFB04029.1"/>
    </source>
</evidence>
<accession>A0A1I0XSB4</accession>
<reference evidence="10 11" key="1">
    <citation type="submission" date="2016-10" db="EMBL/GenBank/DDBJ databases">
        <authorList>
            <person name="de Groot N.N."/>
        </authorList>
    </citation>
    <scope>NUCLEOTIDE SEQUENCE [LARGE SCALE GENOMIC DNA]</scope>
    <source>
        <strain evidence="10 11">DSM 29316</strain>
    </source>
</reference>
<name>A0A1I0XSB4_9RHOB</name>
<dbReference type="RefSeq" id="WP_092065289.1">
    <property type="nucleotide sequence ID" value="NZ_FOJU01000004.1"/>
</dbReference>
<dbReference type="GO" id="GO:0005524">
    <property type="term" value="F:ATP binding"/>
    <property type="evidence" value="ECO:0007669"/>
    <property type="project" value="UniProtKB-KW"/>
</dbReference>
<dbReference type="InterPro" id="IPR003018">
    <property type="entry name" value="GAF"/>
</dbReference>
<dbReference type="SMART" id="SM00911">
    <property type="entry name" value="HWE_HK"/>
    <property type="match status" value="1"/>
</dbReference>
<dbReference type="GO" id="GO:0004673">
    <property type="term" value="F:protein histidine kinase activity"/>
    <property type="evidence" value="ECO:0007669"/>
    <property type="project" value="UniProtKB-EC"/>
</dbReference>
<dbReference type="Pfam" id="PF01590">
    <property type="entry name" value="GAF"/>
    <property type="match status" value="1"/>
</dbReference>
<evidence type="ECO:0000313" key="11">
    <source>
        <dbReference type="Proteomes" id="UP000198796"/>
    </source>
</evidence>
<dbReference type="Proteomes" id="UP000198796">
    <property type="component" value="Unassembled WGS sequence"/>
</dbReference>
<organism evidence="10 11">
    <name type="scientific">Poseidonocella pacifica</name>
    <dbReference type="NCBI Taxonomy" id="871651"/>
    <lineage>
        <taxon>Bacteria</taxon>
        <taxon>Pseudomonadati</taxon>
        <taxon>Pseudomonadota</taxon>
        <taxon>Alphaproteobacteria</taxon>
        <taxon>Rhodobacterales</taxon>
        <taxon>Roseobacteraceae</taxon>
        <taxon>Poseidonocella</taxon>
    </lineage>
</organism>
<dbReference type="PANTHER" id="PTHR41523:SF8">
    <property type="entry name" value="ETHYLENE RESPONSE SENSOR PROTEIN"/>
    <property type="match status" value="1"/>
</dbReference>
<dbReference type="SUPFAM" id="SSF55781">
    <property type="entry name" value="GAF domain-like"/>
    <property type="match status" value="1"/>
</dbReference>
<evidence type="ECO:0000259" key="9">
    <source>
        <dbReference type="SMART" id="SM00911"/>
    </source>
</evidence>
<evidence type="ECO:0000256" key="7">
    <source>
        <dbReference type="ARBA" id="ARBA00022840"/>
    </source>
</evidence>
<dbReference type="STRING" id="871651.SAMN05421688_2449"/>
<dbReference type="OrthoDB" id="9816309at2"/>
<dbReference type="InterPro" id="IPR011102">
    <property type="entry name" value="Sig_transdc_His_kinase_HWE"/>
</dbReference>
<gene>
    <name evidence="10" type="ORF">SAMN05421688_2449</name>
</gene>
<comment type="catalytic activity">
    <reaction evidence="1">
        <text>ATP + protein L-histidine = ADP + protein N-phospho-L-histidine.</text>
        <dbReference type="EC" id="2.7.13.3"/>
    </reaction>
</comment>
<dbReference type="InterPro" id="IPR036890">
    <property type="entry name" value="HATPase_C_sf"/>
</dbReference>
<evidence type="ECO:0000256" key="4">
    <source>
        <dbReference type="ARBA" id="ARBA00022679"/>
    </source>
</evidence>
<dbReference type="PANTHER" id="PTHR41523">
    <property type="entry name" value="TWO-COMPONENT SYSTEM SENSOR PROTEIN"/>
    <property type="match status" value="1"/>
</dbReference>
<keyword evidence="3" id="KW-0597">Phosphoprotein</keyword>
<evidence type="ECO:0000256" key="5">
    <source>
        <dbReference type="ARBA" id="ARBA00022741"/>
    </source>
</evidence>
<keyword evidence="5" id="KW-0547">Nucleotide-binding</keyword>
<keyword evidence="7" id="KW-0067">ATP-binding</keyword>
<evidence type="ECO:0000256" key="1">
    <source>
        <dbReference type="ARBA" id="ARBA00000085"/>
    </source>
</evidence>
<dbReference type="SMART" id="SM00065">
    <property type="entry name" value="GAF"/>
    <property type="match status" value="1"/>
</dbReference>
<dbReference type="Pfam" id="PF07536">
    <property type="entry name" value="HWE_HK"/>
    <property type="match status" value="1"/>
</dbReference>
<sequence>MAGPGAFPTESPADHEDGLNDEARLSALRSSRLMESLPEEAFDRAVRLATRITGSPVALFSLVDDRRQFFKAKSGVPDPLTETGLNHSFCQYVVSSDKPLAVEDSRKHPLLSKLDVHPDLDVVAYLGVPVHGPEGQALGSFCAIDTEPHRWSKDELDALRDMAATIESEIALRQALKERQLLVEELNHRVKNLFAVISGMISLSLRGEQDVKAVSTTLLSRIKALSQAHELIVPLVNADRSQGVEVTIQKLVTTLIEPHLDVDVERVTIDGAPLMLAPRAATNLALALHELATNAAKYGALSVPEGKLEIRWEIVGDDLRLLWRETGVPTRTKTPSPSGFGSRLIDISIRAQLSGAIETEYLPTGMERRITIPLSEIKAPERLGASARAG</sequence>